<keyword evidence="2" id="KW-1185">Reference proteome</keyword>
<proteinExistence type="predicted"/>
<accession>A0ACB8B2Q0</accession>
<protein>
    <submittedName>
        <fullName evidence="1">Uncharacterized protein</fullName>
    </submittedName>
</protein>
<sequence length="273" mass="30671">MASASKPGENRRVRKNNAVMEIQKWGWSMECKCWDAARVMLMFVGTGWYRCDIIANASHTWPRPGPNRRLADRLAGARLGQRRSTESEVSLDLFSKRIAVSQYEVQTISRGHRQVAIRESHSPARAPVLFGASTQLYTRDCTMDLGITITSTVQSRVAVKFLSCRSSTDLSTRPTRQTHHKLLPPHVHHEPPLPTCIRPQPLAPPRHPELGSWPPGVRCPRPKGARRRYQATSTWPSRLRGMYTGGKLELGSEVGVVMMMIVTMESRGDHMVG</sequence>
<name>A0ACB8B2Q0_9AGAM</name>
<evidence type="ECO:0000313" key="1">
    <source>
        <dbReference type="EMBL" id="KAH7919961.1"/>
    </source>
</evidence>
<dbReference type="EMBL" id="MU266616">
    <property type="protein sequence ID" value="KAH7919961.1"/>
    <property type="molecule type" value="Genomic_DNA"/>
</dbReference>
<reference evidence="1" key="1">
    <citation type="journal article" date="2021" name="New Phytol.">
        <title>Evolutionary innovations through gain and loss of genes in the ectomycorrhizal Boletales.</title>
        <authorList>
            <person name="Wu G."/>
            <person name="Miyauchi S."/>
            <person name="Morin E."/>
            <person name="Kuo A."/>
            <person name="Drula E."/>
            <person name="Varga T."/>
            <person name="Kohler A."/>
            <person name="Feng B."/>
            <person name="Cao Y."/>
            <person name="Lipzen A."/>
            <person name="Daum C."/>
            <person name="Hundley H."/>
            <person name="Pangilinan J."/>
            <person name="Johnson J."/>
            <person name="Barry K."/>
            <person name="LaButti K."/>
            <person name="Ng V."/>
            <person name="Ahrendt S."/>
            <person name="Min B."/>
            <person name="Choi I.G."/>
            <person name="Park H."/>
            <person name="Plett J.M."/>
            <person name="Magnuson J."/>
            <person name="Spatafora J.W."/>
            <person name="Nagy L.G."/>
            <person name="Henrissat B."/>
            <person name="Grigoriev I.V."/>
            <person name="Yang Z.L."/>
            <person name="Xu J."/>
            <person name="Martin F.M."/>
        </authorList>
    </citation>
    <scope>NUCLEOTIDE SEQUENCE</scope>
    <source>
        <strain evidence="1">KUC20120723A-06</strain>
    </source>
</reference>
<comment type="caution">
    <text evidence="1">The sequence shown here is derived from an EMBL/GenBank/DDBJ whole genome shotgun (WGS) entry which is preliminary data.</text>
</comment>
<evidence type="ECO:0000313" key="2">
    <source>
        <dbReference type="Proteomes" id="UP000790709"/>
    </source>
</evidence>
<dbReference type="Proteomes" id="UP000790709">
    <property type="component" value="Unassembled WGS sequence"/>
</dbReference>
<organism evidence="1 2">
    <name type="scientific">Leucogyrophana mollusca</name>
    <dbReference type="NCBI Taxonomy" id="85980"/>
    <lineage>
        <taxon>Eukaryota</taxon>
        <taxon>Fungi</taxon>
        <taxon>Dikarya</taxon>
        <taxon>Basidiomycota</taxon>
        <taxon>Agaricomycotina</taxon>
        <taxon>Agaricomycetes</taxon>
        <taxon>Agaricomycetidae</taxon>
        <taxon>Boletales</taxon>
        <taxon>Boletales incertae sedis</taxon>
        <taxon>Leucogyrophana</taxon>
    </lineage>
</organism>
<gene>
    <name evidence="1" type="ORF">BV22DRAFT_835279</name>
</gene>